<dbReference type="Proteomes" id="UP000502508">
    <property type="component" value="Chromosome"/>
</dbReference>
<evidence type="ECO:0000313" key="3">
    <source>
        <dbReference type="Proteomes" id="UP000502508"/>
    </source>
</evidence>
<sequence>MTTVESPRPIKLVDRWPTALAVVGLAGAISVIVLLDREVELFGPVVVMMAGIYMMAYAVGRPRAAWVALAALSAVVSVLHALRQAGVLPVEPAVGMSIVVVLLWLWAVARRRFTDGGVFWLQTAGMVGFGAVTLVCAALAPRWGVVLAGTGFLAHAAWDAYHFRIDKVVDRPYAEFCGVVDLVVGPALIVAAFA</sequence>
<keyword evidence="3" id="KW-1185">Reference proteome</keyword>
<evidence type="ECO:0000313" key="2">
    <source>
        <dbReference type="EMBL" id="BCB75250.1"/>
    </source>
</evidence>
<gene>
    <name evidence="2" type="ORF">Pflav_016600</name>
</gene>
<keyword evidence="1" id="KW-0472">Membrane</keyword>
<keyword evidence="1" id="KW-1133">Transmembrane helix</keyword>
<evidence type="ECO:0000256" key="1">
    <source>
        <dbReference type="SAM" id="Phobius"/>
    </source>
</evidence>
<feature type="transmembrane region" description="Helical" evidence="1">
    <location>
        <begin position="16"/>
        <end position="35"/>
    </location>
</feature>
<protein>
    <submittedName>
        <fullName evidence="2">Uncharacterized protein</fullName>
    </submittedName>
</protein>
<dbReference type="EMBL" id="AP022870">
    <property type="protein sequence ID" value="BCB75250.1"/>
    <property type="molecule type" value="Genomic_DNA"/>
</dbReference>
<feature type="transmembrane region" description="Helical" evidence="1">
    <location>
        <begin position="119"/>
        <end position="140"/>
    </location>
</feature>
<proteinExistence type="predicted"/>
<dbReference type="KEGG" id="pfla:Pflav_016600"/>
<reference evidence="2 3" key="2">
    <citation type="submission" date="2020-03" db="EMBL/GenBank/DDBJ databases">
        <authorList>
            <person name="Ichikawa N."/>
            <person name="Kimura A."/>
            <person name="Kitahashi Y."/>
            <person name="Uohara A."/>
        </authorList>
    </citation>
    <scope>NUCLEOTIDE SEQUENCE [LARGE SCALE GENOMIC DNA]</scope>
    <source>
        <strain evidence="2 3">NBRC 107702</strain>
    </source>
</reference>
<feature type="transmembrane region" description="Helical" evidence="1">
    <location>
        <begin position="41"/>
        <end position="59"/>
    </location>
</feature>
<name>A0A6F8XN57_9ACTN</name>
<feature type="transmembrane region" description="Helical" evidence="1">
    <location>
        <begin position="64"/>
        <end position="82"/>
    </location>
</feature>
<organism evidence="2 3">
    <name type="scientific">Phytohabitans flavus</name>
    <dbReference type="NCBI Taxonomy" id="1076124"/>
    <lineage>
        <taxon>Bacteria</taxon>
        <taxon>Bacillati</taxon>
        <taxon>Actinomycetota</taxon>
        <taxon>Actinomycetes</taxon>
        <taxon>Micromonosporales</taxon>
        <taxon>Micromonosporaceae</taxon>
    </lineage>
</organism>
<keyword evidence="1" id="KW-0812">Transmembrane</keyword>
<accession>A0A6F8XN57</accession>
<reference evidence="2 3" key="1">
    <citation type="submission" date="2020-03" db="EMBL/GenBank/DDBJ databases">
        <title>Whole genome shotgun sequence of Phytohabitans flavus NBRC 107702.</title>
        <authorList>
            <person name="Komaki H."/>
            <person name="Tamura T."/>
        </authorList>
    </citation>
    <scope>NUCLEOTIDE SEQUENCE [LARGE SCALE GENOMIC DNA]</scope>
    <source>
        <strain evidence="2 3">NBRC 107702</strain>
    </source>
</reference>
<dbReference type="RefSeq" id="WP_173034928.1">
    <property type="nucleotide sequence ID" value="NZ_AP022870.1"/>
</dbReference>
<dbReference type="AlphaFoldDB" id="A0A6F8XN57"/>
<feature type="transmembrane region" description="Helical" evidence="1">
    <location>
        <begin position="88"/>
        <end position="107"/>
    </location>
</feature>